<dbReference type="InterPro" id="IPR028624">
    <property type="entry name" value="Tscrpt_elong_fac_GreA/B"/>
</dbReference>
<dbReference type="SUPFAM" id="SSF54534">
    <property type="entry name" value="FKBP-like"/>
    <property type="match status" value="1"/>
</dbReference>
<dbReference type="OrthoDB" id="5511940at2"/>
<feature type="domain" description="Transcription elongation factor GreA/GreB C-terminal" evidence="5">
    <location>
        <begin position="81"/>
        <end position="155"/>
    </location>
</feature>
<name>A0A081NCE8_9GAMM</name>
<proteinExistence type="inferred from homology"/>
<dbReference type="InterPro" id="IPR018151">
    <property type="entry name" value="TF_GreA/GreB_CS"/>
</dbReference>
<dbReference type="GO" id="GO:0003746">
    <property type="term" value="F:translation elongation factor activity"/>
    <property type="evidence" value="ECO:0007669"/>
    <property type="project" value="UniProtKB-KW"/>
</dbReference>
<dbReference type="EMBL" id="JOKH01000006">
    <property type="protein sequence ID" value="KEQ16121.1"/>
    <property type="molecule type" value="Genomic_DNA"/>
</dbReference>
<dbReference type="Pfam" id="PF03449">
    <property type="entry name" value="GreA_GreB_N"/>
    <property type="match status" value="1"/>
</dbReference>
<evidence type="ECO:0000313" key="8">
    <source>
        <dbReference type="Proteomes" id="UP000028073"/>
    </source>
</evidence>
<dbReference type="GO" id="GO:0070063">
    <property type="term" value="F:RNA polymerase binding"/>
    <property type="evidence" value="ECO:0007669"/>
    <property type="project" value="InterPro"/>
</dbReference>
<dbReference type="FunFam" id="1.10.287.180:FF:000001">
    <property type="entry name" value="Transcription elongation factor GreA"/>
    <property type="match status" value="1"/>
</dbReference>
<keyword evidence="3 4" id="KW-0804">Transcription</keyword>
<dbReference type="InterPro" id="IPR006358">
    <property type="entry name" value="Tscrpt_elong_fac_GreB"/>
</dbReference>
<dbReference type="PANTHER" id="PTHR30437:SF6">
    <property type="entry name" value="TRANSCRIPTION ELONGATION FACTOR GREB"/>
    <property type="match status" value="1"/>
</dbReference>
<evidence type="ECO:0000256" key="1">
    <source>
        <dbReference type="ARBA" id="ARBA00023015"/>
    </source>
</evidence>
<dbReference type="RefSeq" id="WP_034840647.1">
    <property type="nucleotide sequence ID" value="NZ_JOKH01000006.1"/>
</dbReference>
<dbReference type="InterPro" id="IPR001437">
    <property type="entry name" value="Tscrpt_elong_fac_GreA/B_C"/>
</dbReference>
<dbReference type="Proteomes" id="UP000028073">
    <property type="component" value="Unassembled WGS sequence"/>
</dbReference>
<evidence type="ECO:0000256" key="3">
    <source>
        <dbReference type="ARBA" id="ARBA00023163"/>
    </source>
</evidence>
<dbReference type="HAMAP" id="MF_00105">
    <property type="entry name" value="GreA_GreB"/>
    <property type="match status" value="1"/>
</dbReference>
<dbReference type="InterPro" id="IPR023459">
    <property type="entry name" value="Tscrpt_elong_fac_GreA/B_fam"/>
</dbReference>
<dbReference type="GO" id="GO:0006354">
    <property type="term" value="P:DNA-templated transcription elongation"/>
    <property type="evidence" value="ECO:0007669"/>
    <property type="project" value="TreeGrafter"/>
</dbReference>
<dbReference type="InterPro" id="IPR036953">
    <property type="entry name" value="GreA/GreB_C_sf"/>
</dbReference>
<dbReference type="GO" id="GO:0032784">
    <property type="term" value="P:regulation of DNA-templated transcription elongation"/>
    <property type="evidence" value="ECO:0007669"/>
    <property type="project" value="UniProtKB-UniRule"/>
</dbReference>
<reference evidence="7 8" key="1">
    <citation type="submission" date="2014-06" db="EMBL/GenBank/DDBJ databases">
        <title>Whole Genome Sequences of Three Symbiotic Endozoicomonas Bacteria.</title>
        <authorList>
            <person name="Neave M.J."/>
            <person name="Apprill A."/>
            <person name="Voolstra C.R."/>
        </authorList>
    </citation>
    <scope>NUCLEOTIDE SEQUENCE [LARGE SCALE GENOMIC DNA]</scope>
    <source>
        <strain evidence="7 8">DSM 25634</strain>
    </source>
</reference>
<dbReference type="PANTHER" id="PTHR30437">
    <property type="entry name" value="TRANSCRIPTION ELONGATION FACTOR GREA"/>
    <property type="match status" value="1"/>
</dbReference>
<evidence type="ECO:0000259" key="6">
    <source>
        <dbReference type="Pfam" id="PF03449"/>
    </source>
</evidence>
<dbReference type="SUPFAM" id="SSF46557">
    <property type="entry name" value="GreA transcript cleavage protein, N-terminal domain"/>
    <property type="match status" value="1"/>
</dbReference>
<dbReference type="NCBIfam" id="TIGR01461">
    <property type="entry name" value="greB"/>
    <property type="match status" value="1"/>
</dbReference>
<keyword evidence="8" id="KW-1185">Reference proteome</keyword>
<keyword evidence="7" id="KW-0648">Protein biosynthesis</keyword>
<evidence type="ECO:0000256" key="2">
    <source>
        <dbReference type="ARBA" id="ARBA00023125"/>
    </source>
</evidence>
<dbReference type="InterPro" id="IPR036805">
    <property type="entry name" value="Tscrpt_elong_fac_GreA/B_N_sf"/>
</dbReference>
<keyword evidence="1 4" id="KW-0805">Transcription regulation</keyword>
<evidence type="ECO:0000313" key="7">
    <source>
        <dbReference type="EMBL" id="KEQ16121.1"/>
    </source>
</evidence>
<evidence type="ECO:0000259" key="5">
    <source>
        <dbReference type="Pfam" id="PF01272"/>
    </source>
</evidence>
<dbReference type="NCBIfam" id="NF002506">
    <property type="entry name" value="PRK01885.1"/>
    <property type="match status" value="1"/>
</dbReference>
<keyword evidence="7" id="KW-0251">Elongation factor</keyword>
<gene>
    <name evidence="4" type="primary">greB</name>
    <name evidence="7" type="ORF">GZ78_22910</name>
</gene>
<organism evidence="7 8">
    <name type="scientific">Endozoicomonas numazuensis</name>
    <dbReference type="NCBI Taxonomy" id="1137799"/>
    <lineage>
        <taxon>Bacteria</taxon>
        <taxon>Pseudomonadati</taxon>
        <taxon>Pseudomonadota</taxon>
        <taxon>Gammaproteobacteria</taxon>
        <taxon>Oceanospirillales</taxon>
        <taxon>Endozoicomonadaceae</taxon>
        <taxon>Endozoicomonas</taxon>
    </lineage>
</organism>
<dbReference type="PROSITE" id="PS00829">
    <property type="entry name" value="GREAB_1"/>
    <property type="match status" value="1"/>
</dbReference>
<dbReference type="AlphaFoldDB" id="A0A081NCE8"/>
<comment type="similarity">
    <text evidence="4">Belongs to the GreA/GreB family. GreB subfamily.</text>
</comment>
<comment type="function">
    <text evidence="4">Necessary for efficient RNA polymerase transcription elongation past template-encoded arresting sites. The arresting sites in DNA have the property of trapping a certain fraction of elongating RNA polymerases that pass through, resulting in locked ternary complexes. Cleavage of the nascent transcript by cleavage factors such as GreA or GreB allows the resumption of elongation from the new 3'terminus. GreB releases sequences of up to 9 nucleotides in length.</text>
</comment>
<dbReference type="GO" id="GO:0003677">
    <property type="term" value="F:DNA binding"/>
    <property type="evidence" value="ECO:0007669"/>
    <property type="project" value="UniProtKB-UniRule"/>
</dbReference>
<feature type="domain" description="Transcription elongation factor GreA/GreB N-terminal" evidence="6">
    <location>
        <begin position="5"/>
        <end position="74"/>
    </location>
</feature>
<dbReference type="FunFam" id="3.10.50.30:FF:000001">
    <property type="entry name" value="Transcription elongation factor GreA"/>
    <property type="match status" value="1"/>
</dbReference>
<evidence type="ECO:0000256" key="4">
    <source>
        <dbReference type="HAMAP-Rule" id="MF_00930"/>
    </source>
</evidence>
<sequence length="161" mass="18562">MKSNLITQAGKDKLEEELRYLWRDKRPKVTQAVSEAAALGDRSENAEYKEGKRLLREIDRRIRFLTKRLDIVKVVEYSPEQEGKAYFGAWVELENEEGETLQCRVVGSDEIDVKKGHITIDSPMARAVIGKQVDDEVSVRTPGGYKIWFINKIQYKPFDSI</sequence>
<dbReference type="eggNOG" id="COG0782">
    <property type="taxonomic scope" value="Bacteria"/>
</dbReference>
<dbReference type="PIRSF" id="PIRSF006092">
    <property type="entry name" value="GreA_GreB"/>
    <property type="match status" value="1"/>
</dbReference>
<dbReference type="Gene3D" id="3.10.50.30">
    <property type="entry name" value="Transcription elongation factor, GreA/GreB, C-terminal domain"/>
    <property type="match status" value="1"/>
</dbReference>
<dbReference type="Gene3D" id="1.10.287.180">
    <property type="entry name" value="Transcription elongation factor, GreA/GreB, N-terminal domain"/>
    <property type="match status" value="1"/>
</dbReference>
<comment type="caution">
    <text evidence="7">The sequence shown here is derived from an EMBL/GenBank/DDBJ whole genome shotgun (WGS) entry which is preliminary data.</text>
</comment>
<dbReference type="HAMAP" id="MF_00930">
    <property type="entry name" value="GreB"/>
    <property type="match status" value="1"/>
</dbReference>
<protein>
    <recommendedName>
        <fullName evidence="4">Transcription elongation factor GreB</fullName>
    </recommendedName>
    <alternativeName>
        <fullName evidence="4">Transcript cleavage factor GreB</fullName>
    </alternativeName>
</protein>
<accession>A0A081NCE8</accession>
<dbReference type="Pfam" id="PF01272">
    <property type="entry name" value="GreA_GreB"/>
    <property type="match status" value="1"/>
</dbReference>
<dbReference type="InterPro" id="IPR022691">
    <property type="entry name" value="Tscrpt_elong_fac_GreA/B_N"/>
</dbReference>
<dbReference type="STRING" id="1137799.GZ78_22910"/>
<keyword evidence="2 4" id="KW-0238">DNA-binding</keyword>